<dbReference type="RefSeq" id="WP_235310628.1">
    <property type="nucleotide sequence ID" value="NZ_JAKGAS010000001.1"/>
</dbReference>
<evidence type="ECO:0000256" key="3">
    <source>
        <dbReference type="ARBA" id="ARBA00023004"/>
    </source>
</evidence>
<accession>A0ABS9D2G9</accession>
<dbReference type="Gene3D" id="1.10.760.10">
    <property type="entry name" value="Cytochrome c-like domain"/>
    <property type="match status" value="1"/>
</dbReference>
<dbReference type="PANTHER" id="PTHR35008">
    <property type="entry name" value="BLL4482 PROTEIN-RELATED"/>
    <property type="match status" value="1"/>
</dbReference>
<dbReference type="EMBL" id="JAKGAS010000001">
    <property type="protein sequence ID" value="MCF2947116.1"/>
    <property type="molecule type" value="Genomic_DNA"/>
</dbReference>
<keyword evidence="7" id="KW-1185">Reference proteome</keyword>
<comment type="caution">
    <text evidence="6">The sequence shown here is derived from an EMBL/GenBank/DDBJ whole genome shotgun (WGS) entry which is preliminary data.</text>
</comment>
<dbReference type="Pfam" id="PF13442">
    <property type="entry name" value="Cytochrome_CBB3"/>
    <property type="match status" value="1"/>
</dbReference>
<keyword evidence="1 4" id="KW-0349">Heme</keyword>
<evidence type="ECO:0000256" key="1">
    <source>
        <dbReference type="ARBA" id="ARBA00022617"/>
    </source>
</evidence>
<protein>
    <submittedName>
        <fullName evidence="6">Cytochrome c</fullName>
    </submittedName>
</protein>
<keyword evidence="2 4" id="KW-0479">Metal-binding</keyword>
<dbReference type="InterPro" id="IPR051459">
    <property type="entry name" value="Cytochrome_c-type_DH"/>
</dbReference>
<evidence type="ECO:0000259" key="5">
    <source>
        <dbReference type="PROSITE" id="PS51007"/>
    </source>
</evidence>
<name>A0ABS9D2G9_9ALTE</name>
<feature type="domain" description="Cytochrome c" evidence="5">
    <location>
        <begin position="35"/>
        <end position="114"/>
    </location>
</feature>
<organism evidence="6 7">
    <name type="scientific">Paraglaciecola algarum</name>
    <dbReference type="NCBI Taxonomy" id="3050085"/>
    <lineage>
        <taxon>Bacteria</taxon>
        <taxon>Pseudomonadati</taxon>
        <taxon>Pseudomonadota</taxon>
        <taxon>Gammaproteobacteria</taxon>
        <taxon>Alteromonadales</taxon>
        <taxon>Alteromonadaceae</taxon>
        <taxon>Paraglaciecola</taxon>
    </lineage>
</organism>
<evidence type="ECO:0000313" key="6">
    <source>
        <dbReference type="EMBL" id="MCF2947116.1"/>
    </source>
</evidence>
<gene>
    <name evidence="6" type="ORF">L0668_03290</name>
</gene>
<dbReference type="Proteomes" id="UP001521137">
    <property type="component" value="Unassembled WGS sequence"/>
</dbReference>
<dbReference type="PANTHER" id="PTHR35008:SF4">
    <property type="entry name" value="BLL4482 PROTEIN"/>
    <property type="match status" value="1"/>
</dbReference>
<proteinExistence type="predicted"/>
<evidence type="ECO:0000313" key="7">
    <source>
        <dbReference type="Proteomes" id="UP001521137"/>
    </source>
</evidence>
<keyword evidence="3 4" id="KW-0408">Iron</keyword>
<dbReference type="InterPro" id="IPR036909">
    <property type="entry name" value="Cyt_c-like_dom_sf"/>
</dbReference>
<evidence type="ECO:0000256" key="4">
    <source>
        <dbReference type="PROSITE-ProRule" id="PRU00433"/>
    </source>
</evidence>
<dbReference type="InterPro" id="IPR009056">
    <property type="entry name" value="Cyt_c-like_dom"/>
</dbReference>
<evidence type="ECO:0000256" key="2">
    <source>
        <dbReference type="ARBA" id="ARBA00022723"/>
    </source>
</evidence>
<dbReference type="SUPFAM" id="SSF46626">
    <property type="entry name" value="Cytochrome c"/>
    <property type="match status" value="1"/>
</dbReference>
<dbReference type="PROSITE" id="PS51007">
    <property type="entry name" value="CYTC"/>
    <property type="match status" value="1"/>
</dbReference>
<sequence>MKKIGLIPLVITLGISNVHADPLDETLLKLSADSQAVNAGQALYEQVCAACHNKDLSGATGFNLKDGEWIHGEAPSQILANIKQGFNSKGMPAFGAMFSDKQLQEVVAYIMSKREGMADLSYKIYQMQDEKDFLVTEDKLVKSGMLPKNLMDFELPEVKHYAIEFEGTLYAPKHASKLHIEAWKLNPTTLYIDGKKVEKQNPNGATWPLKPGKQQIKFQYIVGTDLNKSWKSNIALFVTTEDLGIKLFGLSTRSHKIMLDKKIHVTADDKVVVQRKKIHNLPTYSISVGFPEKINYAFNTRSCDLVGLWTGDLLNVGPNVESRGKDGSIVLGDWLINQQDSFALQSKGKCTYKKMTNTGVPAFFFNQDGVDYKLTTSNISSNGLNLDYQVLSTLKSPLVFNLPNNDKVNISSIDGKVNGNSLTISPNKTSFSINVSTK</sequence>
<reference evidence="6 7" key="1">
    <citation type="submission" date="2022-01" db="EMBL/GenBank/DDBJ databases">
        <title>Paraglaciecola sp. G1-23.</title>
        <authorList>
            <person name="Jin M.S."/>
            <person name="Han D.M."/>
            <person name="Kim H.M."/>
            <person name="Jeon C.O."/>
        </authorList>
    </citation>
    <scope>NUCLEOTIDE SEQUENCE [LARGE SCALE GENOMIC DNA]</scope>
    <source>
        <strain evidence="6 7">G1-23</strain>
    </source>
</reference>